<reference evidence="1 2" key="1">
    <citation type="submission" date="2023-07" db="EMBL/GenBank/DDBJ databases">
        <title>Genomic Encyclopedia of Type Strains, Phase IV (KMG-IV): sequencing the most valuable type-strain genomes for metagenomic binning, comparative biology and taxonomic classification.</title>
        <authorList>
            <person name="Goeker M."/>
        </authorList>
    </citation>
    <scope>NUCLEOTIDE SEQUENCE [LARGE SCALE GENOMIC DNA]</scope>
    <source>
        <strain evidence="1 2">DSM 9768</strain>
    </source>
</reference>
<evidence type="ECO:0000313" key="1">
    <source>
        <dbReference type="EMBL" id="MDQ0252784.1"/>
    </source>
</evidence>
<dbReference type="Proteomes" id="UP001230005">
    <property type="component" value="Unassembled WGS sequence"/>
</dbReference>
<dbReference type="InterPro" id="IPR037171">
    <property type="entry name" value="NagB/RpiA_transferase-like"/>
</dbReference>
<protein>
    <submittedName>
        <fullName evidence="1">6-phosphogluconolactonase/glucosamine-6-phosphate isomerase/deaminase</fullName>
    </submittedName>
</protein>
<organism evidence="1 2">
    <name type="scientific">Evansella vedderi</name>
    <dbReference type="NCBI Taxonomy" id="38282"/>
    <lineage>
        <taxon>Bacteria</taxon>
        <taxon>Bacillati</taxon>
        <taxon>Bacillota</taxon>
        <taxon>Bacilli</taxon>
        <taxon>Bacillales</taxon>
        <taxon>Bacillaceae</taxon>
        <taxon>Evansella</taxon>
    </lineage>
</organism>
<name>A0ABT9ZNL6_9BACI</name>
<accession>A0ABT9ZNL6</accession>
<sequence>MNNQLFNHINVPMNQTHLSNGEASDLEKECVRYEQLIDGLGGIDIQLLGVRSNGHFGFNEPGTPFKWLTPLERPMPVCLKTKALNELIHGKNNCCRQSGIKLSRTKKTNFIRNIADCSHCDKTLTWWVQSSNYYSKILFL</sequence>
<dbReference type="PANTHER" id="PTHR11280">
    <property type="entry name" value="GLUCOSAMINE-6-PHOSPHATE ISOMERASE"/>
    <property type="match status" value="1"/>
</dbReference>
<keyword evidence="2" id="KW-1185">Reference proteome</keyword>
<proteinExistence type="predicted"/>
<comment type="caution">
    <text evidence="1">The sequence shown here is derived from an EMBL/GenBank/DDBJ whole genome shotgun (WGS) entry which is preliminary data.</text>
</comment>
<dbReference type="Gene3D" id="3.40.50.1360">
    <property type="match status" value="1"/>
</dbReference>
<dbReference type="GO" id="GO:0016853">
    <property type="term" value="F:isomerase activity"/>
    <property type="evidence" value="ECO:0007669"/>
    <property type="project" value="UniProtKB-KW"/>
</dbReference>
<keyword evidence="1" id="KW-0413">Isomerase</keyword>
<dbReference type="EMBL" id="JAUSUG010000001">
    <property type="protein sequence ID" value="MDQ0252784.1"/>
    <property type="molecule type" value="Genomic_DNA"/>
</dbReference>
<gene>
    <name evidence="1" type="ORF">J2S74_000156</name>
</gene>
<dbReference type="SUPFAM" id="SSF100950">
    <property type="entry name" value="NagB/RpiA/CoA transferase-like"/>
    <property type="match status" value="1"/>
</dbReference>
<evidence type="ECO:0000313" key="2">
    <source>
        <dbReference type="Proteomes" id="UP001230005"/>
    </source>
</evidence>
<dbReference type="PANTHER" id="PTHR11280:SF5">
    <property type="entry name" value="GLUCOSAMINE-6-PHOSPHATE ISOMERASE"/>
    <property type="match status" value="1"/>
</dbReference>
<dbReference type="InterPro" id="IPR004547">
    <property type="entry name" value="Glucosamine6P_isomerase"/>
</dbReference>